<dbReference type="Pfam" id="PF06580">
    <property type="entry name" value="His_kinase"/>
    <property type="match status" value="1"/>
</dbReference>
<dbReference type="InterPro" id="IPR050640">
    <property type="entry name" value="Bact_2-comp_sensor_kinase"/>
</dbReference>
<keyword evidence="5 12" id="KW-0812">Transmembrane</keyword>
<evidence type="ECO:0000256" key="7">
    <source>
        <dbReference type="ARBA" id="ARBA00022777"/>
    </source>
</evidence>
<evidence type="ECO:0000256" key="11">
    <source>
        <dbReference type="ARBA" id="ARBA00023136"/>
    </source>
</evidence>
<dbReference type="InterPro" id="IPR036890">
    <property type="entry name" value="HATPase_C_sf"/>
</dbReference>
<dbReference type="Gene3D" id="3.30.450.20">
    <property type="entry name" value="PAS domain"/>
    <property type="match status" value="2"/>
</dbReference>
<evidence type="ECO:0000256" key="4">
    <source>
        <dbReference type="ARBA" id="ARBA00022679"/>
    </source>
</evidence>
<keyword evidence="15" id="KW-1185">Reference proteome</keyword>
<dbReference type="GO" id="GO:0000155">
    <property type="term" value="F:phosphorelay sensor kinase activity"/>
    <property type="evidence" value="ECO:0007669"/>
    <property type="project" value="InterPro"/>
</dbReference>
<evidence type="ECO:0000256" key="5">
    <source>
        <dbReference type="ARBA" id="ARBA00022692"/>
    </source>
</evidence>
<keyword evidence="6" id="KW-0547">Nucleotide-binding</keyword>
<evidence type="ECO:0000256" key="8">
    <source>
        <dbReference type="ARBA" id="ARBA00022840"/>
    </source>
</evidence>
<keyword evidence="11 12" id="KW-0472">Membrane</keyword>
<dbReference type="GO" id="GO:0005886">
    <property type="term" value="C:plasma membrane"/>
    <property type="evidence" value="ECO:0007669"/>
    <property type="project" value="UniProtKB-SubCell"/>
</dbReference>
<dbReference type="CDD" id="cd06225">
    <property type="entry name" value="HAMP"/>
    <property type="match status" value="1"/>
</dbReference>
<organism evidence="14 15">
    <name type="scientific">Lacrimispora celerecrescens</name>
    <dbReference type="NCBI Taxonomy" id="29354"/>
    <lineage>
        <taxon>Bacteria</taxon>
        <taxon>Bacillati</taxon>
        <taxon>Bacillota</taxon>
        <taxon>Clostridia</taxon>
        <taxon>Lachnospirales</taxon>
        <taxon>Lachnospiraceae</taxon>
        <taxon>Lacrimispora</taxon>
    </lineage>
</organism>
<dbReference type="PANTHER" id="PTHR34220:SF11">
    <property type="entry name" value="SENSOR PROTEIN KINASE HPTS"/>
    <property type="match status" value="1"/>
</dbReference>
<dbReference type="AlphaFoldDB" id="A0A084JHH8"/>
<name>A0A084JHH8_9FIRM</name>
<accession>A0A084JHH8</accession>
<dbReference type="Gene3D" id="3.30.565.10">
    <property type="entry name" value="Histidine kinase-like ATPase, C-terminal domain"/>
    <property type="match status" value="1"/>
</dbReference>
<dbReference type="SMART" id="SM00304">
    <property type="entry name" value="HAMP"/>
    <property type="match status" value="1"/>
</dbReference>
<evidence type="ECO:0000256" key="12">
    <source>
        <dbReference type="SAM" id="Phobius"/>
    </source>
</evidence>
<evidence type="ECO:0000313" key="14">
    <source>
        <dbReference type="EMBL" id="KEZ88412.1"/>
    </source>
</evidence>
<dbReference type="PANTHER" id="PTHR34220">
    <property type="entry name" value="SENSOR HISTIDINE KINASE YPDA"/>
    <property type="match status" value="1"/>
</dbReference>
<protein>
    <submittedName>
        <fullName evidence="14">Histidine kinase</fullName>
    </submittedName>
</protein>
<dbReference type="SUPFAM" id="SSF55874">
    <property type="entry name" value="ATPase domain of HSP90 chaperone/DNA topoisomerase II/histidine kinase"/>
    <property type="match status" value="1"/>
</dbReference>
<dbReference type="OrthoDB" id="9776552at2"/>
<feature type="transmembrane region" description="Helical" evidence="12">
    <location>
        <begin position="296"/>
        <end position="316"/>
    </location>
</feature>
<keyword evidence="8" id="KW-0067">ATP-binding</keyword>
<keyword evidence="10" id="KW-0902">Two-component regulatory system</keyword>
<gene>
    <name evidence="14" type="ORF">IO98_18230</name>
</gene>
<feature type="transmembrane region" description="Helical" evidence="12">
    <location>
        <begin position="12"/>
        <end position="34"/>
    </location>
</feature>
<dbReference type="EMBL" id="JPME01000024">
    <property type="protein sequence ID" value="KEZ88412.1"/>
    <property type="molecule type" value="Genomic_DNA"/>
</dbReference>
<evidence type="ECO:0000256" key="3">
    <source>
        <dbReference type="ARBA" id="ARBA00022553"/>
    </source>
</evidence>
<sequence>MKKRQSFQNRFLALFLVSIVMPIIIMATILAFYFQKRIYRDNEKYFSTSLYSISTNLSTYVSDLKRLALTPYIYDDILNFFAAVENGKYSENGSFDYRIELHRQNYTTSIQRILNTAREDILAVSFMPVNPDNHIIVTATKTSDLINTTDYPYQRETWYQEVLNTTEPYHFMVSEAPPYIRSETTVISALHTVRNVYTKRKLGVIRIDASDKIIKDIFSSVNLSENSGFVIVGQDGTPVYQVGKVEEDVLKKLSYAGSIIRTDSDTYRLYKSDISGMPWQLIFVSSQKDIFKEVSIVWSLAAILSFSSILAAFSIFRSNSKKTALALNSILNTMKKVAKGDLEASVPDTDLLQNDSFNTEELSLIAENLNEMIQKLQLYINQSYKYEIDRQEAEYRALQSQVNPHFLYNTLNCFLSMNRIGMKKELENSIIQLTRIFRYTCSNAKLTTVQDEFEFCIQYCNLLKIRYDERLTFLSSMEEEAKIISIPRLLIQPLVENALKHGMDGDGISITISISASIEDEVLILKVKNNGIPIDIQEVYSDGKVGIRNVENRIKIFHPRASFEIKLTGDITSMTIKIPLEGGTSA</sequence>
<evidence type="ECO:0000256" key="10">
    <source>
        <dbReference type="ARBA" id="ARBA00023012"/>
    </source>
</evidence>
<proteinExistence type="predicted"/>
<comment type="subcellular location">
    <subcellularLocation>
        <location evidence="1">Cell membrane</location>
        <topology evidence="1">Multi-pass membrane protein</topology>
    </subcellularLocation>
</comment>
<keyword evidence="9 12" id="KW-1133">Transmembrane helix</keyword>
<feature type="domain" description="HAMP" evidence="13">
    <location>
        <begin position="321"/>
        <end position="381"/>
    </location>
</feature>
<dbReference type="GO" id="GO:0005524">
    <property type="term" value="F:ATP binding"/>
    <property type="evidence" value="ECO:0007669"/>
    <property type="project" value="UniProtKB-KW"/>
</dbReference>
<dbReference type="InterPro" id="IPR003660">
    <property type="entry name" value="HAMP_dom"/>
</dbReference>
<keyword evidence="7 14" id="KW-0418">Kinase</keyword>
<dbReference type="Proteomes" id="UP000028525">
    <property type="component" value="Unassembled WGS sequence"/>
</dbReference>
<evidence type="ECO:0000313" key="15">
    <source>
        <dbReference type="Proteomes" id="UP000028525"/>
    </source>
</evidence>
<keyword evidence="2" id="KW-1003">Cell membrane</keyword>
<evidence type="ECO:0000256" key="6">
    <source>
        <dbReference type="ARBA" id="ARBA00022741"/>
    </source>
</evidence>
<keyword evidence="3" id="KW-0597">Phosphoprotein</keyword>
<keyword evidence="4" id="KW-0808">Transferase</keyword>
<comment type="caution">
    <text evidence="14">The sequence shown here is derived from an EMBL/GenBank/DDBJ whole genome shotgun (WGS) entry which is preliminary data.</text>
</comment>
<dbReference type="STRING" id="29354.IO98_18230"/>
<dbReference type="RefSeq" id="WP_038283532.1">
    <property type="nucleotide sequence ID" value="NZ_JPME01000024.1"/>
</dbReference>
<dbReference type="InterPro" id="IPR010559">
    <property type="entry name" value="Sig_transdc_His_kin_internal"/>
</dbReference>
<reference evidence="14 15" key="1">
    <citation type="submission" date="2014-07" db="EMBL/GenBank/DDBJ databases">
        <title>Draft genome of Clostridium celerecrescens 152B isolated from sediments associated with methane hydrate from Krishna Godavari basin.</title>
        <authorList>
            <person name="Honkalas V.S."/>
            <person name="Dabir A.P."/>
            <person name="Arora P."/>
            <person name="Dhakephalkar P.K."/>
        </authorList>
    </citation>
    <scope>NUCLEOTIDE SEQUENCE [LARGE SCALE GENOMIC DNA]</scope>
    <source>
        <strain evidence="14 15">152B</strain>
    </source>
</reference>
<evidence type="ECO:0000256" key="9">
    <source>
        <dbReference type="ARBA" id="ARBA00022989"/>
    </source>
</evidence>
<evidence type="ECO:0000259" key="13">
    <source>
        <dbReference type="PROSITE" id="PS50885"/>
    </source>
</evidence>
<evidence type="ECO:0000256" key="1">
    <source>
        <dbReference type="ARBA" id="ARBA00004651"/>
    </source>
</evidence>
<evidence type="ECO:0000256" key="2">
    <source>
        <dbReference type="ARBA" id="ARBA00022475"/>
    </source>
</evidence>
<dbReference type="PROSITE" id="PS50885">
    <property type="entry name" value="HAMP"/>
    <property type="match status" value="1"/>
</dbReference>